<evidence type="ECO:0000259" key="7">
    <source>
        <dbReference type="PROSITE" id="PS51032"/>
    </source>
</evidence>
<dbReference type="Proteomes" id="UP001140949">
    <property type="component" value="Unassembled WGS sequence"/>
</dbReference>
<evidence type="ECO:0000256" key="1">
    <source>
        <dbReference type="ARBA" id="ARBA00004123"/>
    </source>
</evidence>
<dbReference type="Pfam" id="PF00847">
    <property type="entry name" value="AP2"/>
    <property type="match status" value="1"/>
</dbReference>
<reference evidence="8" key="2">
    <citation type="submission" date="2023-04" db="EMBL/GenBank/DDBJ databases">
        <authorList>
            <person name="Bruccoleri R.E."/>
            <person name="Oakeley E.J."/>
            <person name="Faust A.-M."/>
            <person name="Dessus-Babus S."/>
            <person name="Altorfer M."/>
            <person name="Burckhardt D."/>
            <person name="Oertli M."/>
            <person name="Naumann U."/>
            <person name="Petersen F."/>
            <person name="Wong J."/>
        </authorList>
    </citation>
    <scope>NUCLEOTIDE SEQUENCE</scope>
    <source>
        <strain evidence="8">GSM-AAB239-AS_SAM_17_03QT</strain>
        <tissue evidence="8">Leaf</tissue>
    </source>
</reference>
<dbReference type="InterPro" id="IPR036955">
    <property type="entry name" value="AP2/ERF_dom_sf"/>
</dbReference>
<dbReference type="GO" id="GO:0003700">
    <property type="term" value="F:DNA-binding transcription factor activity"/>
    <property type="evidence" value="ECO:0007669"/>
    <property type="project" value="InterPro"/>
</dbReference>
<keyword evidence="4" id="KW-0804">Transcription</keyword>
<dbReference type="EMBL" id="JANAVB010025196">
    <property type="protein sequence ID" value="KAJ6820954.1"/>
    <property type="molecule type" value="Genomic_DNA"/>
</dbReference>
<evidence type="ECO:0000313" key="9">
    <source>
        <dbReference type="Proteomes" id="UP001140949"/>
    </source>
</evidence>
<sequence>MCFFKVANNDELLRFLSAEEEEGTEFEEVASAAAATTTEVVPPPPPMIMALSGYGQEREMSAMVSALTHVMGHGGRSHATMVAASSGGSGVKREREEIPTMPESIMRSSYKGGFGEPSSTLADVPQAIVQPQPRQEEPATPLSPTEAEQAARRRYRGVRQRPWGKWAAEIRDPQKAARVWLGTFETAEAAARAYDEAALRFRGSRAKLNFPENARLHPTVAPVVAPPWPTQYRPPAAVPDPRAFGDYLEYSRLLQGTGEYQRNPPTSLLGQMMYSAAPSSSSTSSASSSYPLFSSSREAMQPQTGYVRPPPAPAFPSLPPWTDFSRYPPSSSG</sequence>
<comment type="caution">
    <text evidence="8">The sequence shown here is derived from an EMBL/GenBank/DDBJ whole genome shotgun (WGS) entry which is preliminary data.</text>
</comment>
<dbReference type="PANTHER" id="PTHR31190">
    <property type="entry name" value="DNA-BINDING DOMAIN"/>
    <property type="match status" value="1"/>
</dbReference>
<evidence type="ECO:0000313" key="8">
    <source>
        <dbReference type="EMBL" id="KAJ6820954.1"/>
    </source>
</evidence>
<dbReference type="FunFam" id="3.30.730.10:FF:000001">
    <property type="entry name" value="Ethylene-responsive transcription factor 2"/>
    <property type="match status" value="1"/>
</dbReference>
<evidence type="ECO:0000256" key="6">
    <source>
        <dbReference type="SAM" id="MobiDB-lite"/>
    </source>
</evidence>
<dbReference type="SMART" id="SM00380">
    <property type="entry name" value="AP2"/>
    <property type="match status" value="1"/>
</dbReference>
<dbReference type="PRINTS" id="PR00367">
    <property type="entry name" value="ETHRSPELEMNT"/>
</dbReference>
<dbReference type="GO" id="GO:0005634">
    <property type="term" value="C:nucleus"/>
    <property type="evidence" value="ECO:0007669"/>
    <property type="project" value="UniProtKB-SubCell"/>
</dbReference>
<dbReference type="GO" id="GO:0009873">
    <property type="term" value="P:ethylene-activated signaling pathway"/>
    <property type="evidence" value="ECO:0007669"/>
    <property type="project" value="InterPro"/>
</dbReference>
<keyword evidence="5" id="KW-0539">Nucleus</keyword>
<comment type="subcellular location">
    <subcellularLocation>
        <location evidence="1">Nucleus</location>
    </subcellularLocation>
</comment>
<keyword evidence="9" id="KW-1185">Reference proteome</keyword>
<evidence type="ECO:0000256" key="5">
    <source>
        <dbReference type="ARBA" id="ARBA00023242"/>
    </source>
</evidence>
<dbReference type="GO" id="GO:0016301">
    <property type="term" value="F:kinase activity"/>
    <property type="evidence" value="ECO:0007669"/>
    <property type="project" value="UniProtKB-KW"/>
</dbReference>
<feature type="domain" description="AP2/ERF" evidence="7">
    <location>
        <begin position="154"/>
        <end position="211"/>
    </location>
</feature>
<gene>
    <name evidence="8" type="ORF">M6B38_394500</name>
</gene>
<keyword evidence="8" id="KW-0418">Kinase</keyword>
<keyword evidence="8" id="KW-0808">Transferase</keyword>
<name>A0AAX6FX36_IRIPA</name>
<dbReference type="InterPro" id="IPR016177">
    <property type="entry name" value="DNA-bd_dom_sf"/>
</dbReference>
<evidence type="ECO:0000256" key="3">
    <source>
        <dbReference type="ARBA" id="ARBA00023125"/>
    </source>
</evidence>
<dbReference type="InterPro" id="IPR044808">
    <property type="entry name" value="ERF_plant"/>
</dbReference>
<dbReference type="InterPro" id="IPR001471">
    <property type="entry name" value="AP2/ERF_dom"/>
</dbReference>
<reference evidence="8" key="1">
    <citation type="journal article" date="2023" name="GigaByte">
        <title>Genome assembly of the bearded iris, Iris pallida Lam.</title>
        <authorList>
            <person name="Bruccoleri R.E."/>
            <person name="Oakeley E.J."/>
            <person name="Faust A.M.E."/>
            <person name="Altorfer M."/>
            <person name="Dessus-Babus S."/>
            <person name="Burckhardt D."/>
            <person name="Oertli M."/>
            <person name="Naumann U."/>
            <person name="Petersen F."/>
            <person name="Wong J."/>
        </authorList>
    </citation>
    <scope>NUCLEOTIDE SEQUENCE</scope>
    <source>
        <strain evidence="8">GSM-AAB239-AS_SAM_17_03QT</strain>
    </source>
</reference>
<feature type="region of interest" description="Disordered" evidence="6">
    <location>
        <begin position="276"/>
        <end position="333"/>
    </location>
</feature>
<organism evidence="8 9">
    <name type="scientific">Iris pallida</name>
    <name type="common">Sweet iris</name>
    <dbReference type="NCBI Taxonomy" id="29817"/>
    <lineage>
        <taxon>Eukaryota</taxon>
        <taxon>Viridiplantae</taxon>
        <taxon>Streptophyta</taxon>
        <taxon>Embryophyta</taxon>
        <taxon>Tracheophyta</taxon>
        <taxon>Spermatophyta</taxon>
        <taxon>Magnoliopsida</taxon>
        <taxon>Liliopsida</taxon>
        <taxon>Asparagales</taxon>
        <taxon>Iridaceae</taxon>
        <taxon>Iridoideae</taxon>
        <taxon>Irideae</taxon>
        <taxon>Iris</taxon>
    </lineage>
</organism>
<feature type="compositionally biased region" description="Pro residues" evidence="6">
    <location>
        <begin position="308"/>
        <end position="319"/>
    </location>
</feature>
<dbReference type="SUPFAM" id="SSF54171">
    <property type="entry name" value="DNA-binding domain"/>
    <property type="match status" value="1"/>
</dbReference>
<keyword evidence="2" id="KW-0805">Transcription regulation</keyword>
<feature type="compositionally biased region" description="Low complexity" evidence="6">
    <location>
        <begin position="276"/>
        <end position="296"/>
    </location>
</feature>
<protein>
    <submittedName>
        <fullName evidence="8">Serine/threonine-protein kinaseisoform X4</fullName>
    </submittedName>
</protein>
<dbReference type="GO" id="GO:0003677">
    <property type="term" value="F:DNA binding"/>
    <property type="evidence" value="ECO:0007669"/>
    <property type="project" value="UniProtKB-KW"/>
</dbReference>
<feature type="region of interest" description="Disordered" evidence="6">
    <location>
        <begin position="131"/>
        <end position="156"/>
    </location>
</feature>
<keyword evidence="3" id="KW-0238">DNA-binding</keyword>
<dbReference type="AlphaFoldDB" id="A0AAX6FX36"/>
<dbReference type="Gene3D" id="3.30.730.10">
    <property type="entry name" value="AP2/ERF domain"/>
    <property type="match status" value="1"/>
</dbReference>
<dbReference type="CDD" id="cd00018">
    <property type="entry name" value="AP2"/>
    <property type="match status" value="1"/>
</dbReference>
<accession>A0AAX6FX36</accession>
<evidence type="ECO:0000256" key="2">
    <source>
        <dbReference type="ARBA" id="ARBA00023015"/>
    </source>
</evidence>
<dbReference type="PROSITE" id="PS51032">
    <property type="entry name" value="AP2_ERF"/>
    <property type="match status" value="1"/>
</dbReference>
<evidence type="ECO:0000256" key="4">
    <source>
        <dbReference type="ARBA" id="ARBA00023163"/>
    </source>
</evidence>
<proteinExistence type="predicted"/>
<dbReference type="PANTHER" id="PTHR31190:SF473">
    <property type="entry name" value="OS05G0437100 PROTEIN"/>
    <property type="match status" value="1"/>
</dbReference>